<keyword evidence="6 8" id="KW-1133">Transmembrane helix</keyword>
<dbReference type="InterPro" id="IPR005829">
    <property type="entry name" value="Sugar_transporter_CS"/>
</dbReference>
<dbReference type="GO" id="GO:0015293">
    <property type="term" value="F:symporter activity"/>
    <property type="evidence" value="ECO:0007669"/>
    <property type="project" value="UniProtKB-KW"/>
</dbReference>
<feature type="transmembrane region" description="Helical" evidence="8">
    <location>
        <begin position="382"/>
        <end position="406"/>
    </location>
</feature>
<dbReference type="GO" id="GO:0005886">
    <property type="term" value="C:plasma membrane"/>
    <property type="evidence" value="ECO:0007669"/>
    <property type="project" value="UniProtKB-SubCell"/>
</dbReference>
<dbReference type="PANTHER" id="PTHR43528">
    <property type="entry name" value="ALPHA-KETOGLUTARATE PERMEASE"/>
    <property type="match status" value="1"/>
</dbReference>
<evidence type="ECO:0000256" key="8">
    <source>
        <dbReference type="SAM" id="Phobius"/>
    </source>
</evidence>
<dbReference type="eggNOG" id="COG0477">
    <property type="taxonomic scope" value="Bacteria"/>
</dbReference>
<dbReference type="CDD" id="cd17367">
    <property type="entry name" value="MFS_KgtP"/>
    <property type="match status" value="1"/>
</dbReference>
<feature type="transmembrane region" description="Helical" evidence="8">
    <location>
        <begin position="159"/>
        <end position="182"/>
    </location>
</feature>
<keyword evidence="7 8" id="KW-0472">Membrane</keyword>
<feature type="transmembrane region" description="Helical" evidence="8">
    <location>
        <begin position="194"/>
        <end position="217"/>
    </location>
</feature>
<dbReference type="HOGENOM" id="CLU_001265_39_0_5"/>
<dbReference type="EMBL" id="CP002008">
    <property type="protein sequence ID" value="ADG11691.1"/>
    <property type="molecule type" value="Genomic_DNA"/>
</dbReference>
<dbReference type="InterPro" id="IPR005828">
    <property type="entry name" value="MFS_sugar_transport-like"/>
</dbReference>
<dbReference type="PROSITE" id="PS00216">
    <property type="entry name" value="SUGAR_TRANSPORT_1"/>
    <property type="match status" value="1"/>
</dbReference>
<dbReference type="PROSITE" id="PS50850">
    <property type="entry name" value="MFS"/>
    <property type="match status" value="1"/>
</dbReference>
<evidence type="ECO:0000259" key="9">
    <source>
        <dbReference type="PROSITE" id="PS50850"/>
    </source>
</evidence>
<feature type="transmembrane region" description="Helical" evidence="8">
    <location>
        <begin position="93"/>
        <end position="112"/>
    </location>
</feature>
<evidence type="ECO:0000313" key="10">
    <source>
        <dbReference type="EMBL" id="ADG11691.1"/>
    </source>
</evidence>
<evidence type="ECO:0000256" key="2">
    <source>
        <dbReference type="ARBA" id="ARBA00022448"/>
    </source>
</evidence>
<dbReference type="Proteomes" id="UP000002629">
    <property type="component" value="Chromosome"/>
</dbReference>
<reference evidence="11" key="1">
    <citation type="journal article" date="2011" name="J. Bacteriol.">
        <title>Genome sequences of eight morphologically diverse alphaproteobacteria.</title>
        <authorList>
            <consortium name="US DOE Joint Genome Institute"/>
            <person name="Brown P.J."/>
            <person name="Kysela D.T."/>
            <person name="Buechlein A."/>
            <person name="Hemmerich C."/>
            <person name="Brun Y.V."/>
        </authorList>
    </citation>
    <scope>NUCLEOTIDE SEQUENCE [LARGE SCALE GENOMIC DNA]</scope>
    <source>
        <strain evidence="11">ATCC 21756 / DSM 7131 / JCM 7823 / NBRC 15250 / LMG 17158 / TK0059</strain>
    </source>
</reference>
<dbReference type="Gene3D" id="1.20.1250.20">
    <property type="entry name" value="MFS general substrate transporter like domains"/>
    <property type="match status" value="2"/>
</dbReference>
<keyword evidence="3" id="KW-1003">Cell membrane</keyword>
<dbReference type="PROSITE" id="PS00217">
    <property type="entry name" value="SUGAR_TRANSPORT_2"/>
    <property type="match status" value="1"/>
</dbReference>
<feature type="transmembrane region" description="Helical" evidence="8">
    <location>
        <begin position="118"/>
        <end position="138"/>
    </location>
</feature>
<dbReference type="KEGG" id="cse:Cseg_3255"/>
<feature type="transmembrane region" description="Helical" evidence="8">
    <location>
        <begin position="291"/>
        <end position="308"/>
    </location>
</feature>
<feature type="transmembrane region" description="Helical" evidence="8">
    <location>
        <begin position="357"/>
        <end position="376"/>
    </location>
</feature>
<protein>
    <submittedName>
        <fullName evidence="10">General substrate transporter</fullName>
    </submittedName>
</protein>
<evidence type="ECO:0000256" key="4">
    <source>
        <dbReference type="ARBA" id="ARBA00022692"/>
    </source>
</evidence>
<feature type="domain" description="Major facilitator superfamily (MFS) profile" evidence="9">
    <location>
        <begin position="22"/>
        <end position="474"/>
    </location>
</feature>
<evidence type="ECO:0000256" key="5">
    <source>
        <dbReference type="ARBA" id="ARBA00022847"/>
    </source>
</evidence>
<evidence type="ECO:0000256" key="3">
    <source>
        <dbReference type="ARBA" id="ARBA00022475"/>
    </source>
</evidence>
<dbReference type="FunFam" id="1.20.1250.20:FF:000001">
    <property type="entry name" value="Dicarboxylate MFS transporter"/>
    <property type="match status" value="1"/>
</dbReference>
<dbReference type="SUPFAM" id="SSF103473">
    <property type="entry name" value="MFS general substrate transporter"/>
    <property type="match status" value="1"/>
</dbReference>
<evidence type="ECO:0000256" key="6">
    <source>
        <dbReference type="ARBA" id="ARBA00022989"/>
    </source>
</evidence>
<name>D5VMG8_CAUST</name>
<dbReference type="PANTHER" id="PTHR43528:SF5">
    <property type="entry name" value="PROLINE_BETAINE TRANSPORTER"/>
    <property type="match status" value="1"/>
</dbReference>
<dbReference type="Pfam" id="PF00083">
    <property type="entry name" value="Sugar_tr"/>
    <property type="match status" value="1"/>
</dbReference>
<keyword evidence="5" id="KW-0769">Symport</keyword>
<keyword evidence="2" id="KW-0813">Transport</keyword>
<gene>
    <name evidence="10" type="ordered locus">Cseg_3255</name>
</gene>
<comment type="subcellular location">
    <subcellularLocation>
        <location evidence="1">Cell membrane</location>
        <topology evidence="1">Multi-pass membrane protein</topology>
    </subcellularLocation>
</comment>
<keyword evidence="4 8" id="KW-0812">Transmembrane</keyword>
<evidence type="ECO:0000256" key="1">
    <source>
        <dbReference type="ARBA" id="ARBA00004651"/>
    </source>
</evidence>
<dbReference type="STRING" id="509190.Cseg_3255"/>
<feature type="transmembrane region" description="Helical" evidence="8">
    <location>
        <begin position="413"/>
        <end position="431"/>
    </location>
</feature>
<accession>D5VMG8</accession>
<feature type="transmembrane region" description="Helical" evidence="8">
    <location>
        <begin position="64"/>
        <end position="86"/>
    </location>
</feature>
<feature type="transmembrane region" description="Helical" evidence="8">
    <location>
        <begin position="264"/>
        <end position="284"/>
    </location>
</feature>
<dbReference type="AlphaFoldDB" id="D5VMG8"/>
<sequence length="481" mass="50999">MTMTANAEAPGARLTPTARARAILGGSAGNLVEWYDWFAYAAFTLYFAPAFFPKGDQTVQLLQAAAVFFLGFVARPIGAWLMGLYADHSGRRAALSVSVALMCAGALIIAITPGYATIGLWAPAILLFARVLQGLSVGGEYGASATYMSEMAGKQRRGFWSSFHYVTLIAGQLLALGVLIVLQRVLPEEALKAWGWRVPFVIGALLAVVVFWIRRGLDESISFKSAGPRENLSRRQVAAAGTLLALTVIAGVVGVTSGPLARPAQILGAVFLVLFFVSLIVPLVRLHPRESLLIMGLTAGGSLTFYVYTTYMQKFLVNTAGFTKGQASEISAISLIGFLLAQPLAGWMSDKVGRKPMLIAAFGGGALSIWPIMTGISQSTTVMGALSLILIGVAIQSCYTSISAVVKAELFPAHLRALGVALPYALANVLFGGTAEMVALAFKHEGVESAFYVYVAGVMTLGLVCAIILKDTGRHSLIHED</sequence>
<organism evidence="10 11">
    <name type="scientific">Caulobacter segnis (strain ATCC 21756 / DSM 7131 / JCM 7823 / NBRC 15250 / LMG 17158 / TK0059)</name>
    <name type="common">Mycoplana segnis</name>
    <dbReference type="NCBI Taxonomy" id="509190"/>
    <lineage>
        <taxon>Bacteria</taxon>
        <taxon>Pseudomonadati</taxon>
        <taxon>Pseudomonadota</taxon>
        <taxon>Alphaproteobacteria</taxon>
        <taxon>Caulobacterales</taxon>
        <taxon>Caulobacteraceae</taxon>
        <taxon>Caulobacter</taxon>
    </lineage>
</organism>
<feature type="transmembrane region" description="Helical" evidence="8">
    <location>
        <begin position="451"/>
        <end position="469"/>
    </location>
</feature>
<dbReference type="eggNOG" id="COG2271">
    <property type="taxonomic scope" value="Bacteria"/>
</dbReference>
<feature type="transmembrane region" description="Helical" evidence="8">
    <location>
        <begin position="328"/>
        <end position="345"/>
    </location>
</feature>
<dbReference type="InterPro" id="IPR051084">
    <property type="entry name" value="H+-coupled_symporters"/>
</dbReference>
<feature type="transmembrane region" description="Helical" evidence="8">
    <location>
        <begin position="237"/>
        <end position="258"/>
    </location>
</feature>
<proteinExistence type="predicted"/>
<dbReference type="InterPro" id="IPR036259">
    <property type="entry name" value="MFS_trans_sf"/>
</dbReference>
<evidence type="ECO:0000256" key="7">
    <source>
        <dbReference type="ARBA" id="ARBA00023136"/>
    </source>
</evidence>
<dbReference type="InterPro" id="IPR020846">
    <property type="entry name" value="MFS_dom"/>
</dbReference>
<evidence type="ECO:0000313" key="11">
    <source>
        <dbReference type="Proteomes" id="UP000002629"/>
    </source>
</evidence>